<feature type="region of interest" description="Disordered" evidence="1">
    <location>
        <begin position="359"/>
        <end position="385"/>
    </location>
</feature>
<keyword evidence="3" id="KW-1185">Reference proteome</keyword>
<dbReference type="Proteomes" id="UP000218231">
    <property type="component" value="Unassembled WGS sequence"/>
</dbReference>
<dbReference type="EMBL" id="LIAE01009504">
    <property type="protein sequence ID" value="PAV69443.1"/>
    <property type="molecule type" value="Genomic_DNA"/>
</dbReference>
<gene>
    <name evidence="2" type="ORF">WR25_09045</name>
</gene>
<dbReference type="STRING" id="2018661.A0A2A2K6E4"/>
<organism evidence="2 3">
    <name type="scientific">Diploscapter pachys</name>
    <dbReference type="NCBI Taxonomy" id="2018661"/>
    <lineage>
        <taxon>Eukaryota</taxon>
        <taxon>Metazoa</taxon>
        <taxon>Ecdysozoa</taxon>
        <taxon>Nematoda</taxon>
        <taxon>Chromadorea</taxon>
        <taxon>Rhabditida</taxon>
        <taxon>Rhabditina</taxon>
        <taxon>Rhabditomorpha</taxon>
        <taxon>Rhabditoidea</taxon>
        <taxon>Rhabditidae</taxon>
        <taxon>Diploscapter</taxon>
    </lineage>
</organism>
<evidence type="ECO:0000256" key="1">
    <source>
        <dbReference type="SAM" id="MobiDB-lite"/>
    </source>
</evidence>
<reference evidence="2 3" key="1">
    <citation type="journal article" date="2017" name="Curr. Biol.">
        <title>Genome architecture and evolution of a unichromosomal asexual nematode.</title>
        <authorList>
            <person name="Fradin H."/>
            <person name="Zegar C."/>
            <person name="Gutwein M."/>
            <person name="Lucas J."/>
            <person name="Kovtun M."/>
            <person name="Corcoran D."/>
            <person name="Baugh L.R."/>
            <person name="Kiontke K."/>
            <person name="Gunsalus K."/>
            <person name="Fitch D.H."/>
            <person name="Piano F."/>
        </authorList>
    </citation>
    <scope>NUCLEOTIDE SEQUENCE [LARGE SCALE GENOMIC DNA]</scope>
    <source>
        <strain evidence="2">PF1309</strain>
    </source>
</reference>
<comment type="caution">
    <text evidence="2">The sequence shown here is derived from an EMBL/GenBank/DDBJ whole genome shotgun (WGS) entry which is preliminary data.</text>
</comment>
<evidence type="ECO:0000313" key="3">
    <source>
        <dbReference type="Proteomes" id="UP000218231"/>
    </source>
</evidence>
<evidence type="ECO:0000313" key="2">
    <source>
        <dbReference type="EMBL" id="PAV69443.1"/>
    </source>
</evidence>
<accession>A0A2A2K6E4</accession>
<name>A0A2A2K6E4_9BILA</name>
<dbReference type="AlphaFoldDB" id="A0A2A2K6E4"/>
<protein>
    <submittedName>
        <fullName evidence="2">Uncharacterized protein</fullName>
    </submittedName>
</protein>
<dbReference type="OrthoDB" id="5773944at2759"/>
<sequence>MFAISSDRVLRDSLAGVLRLSPDCVFSSYRPLPAPGSIVVGINEVTDANLRFSIRYCLANAEKNVQLIVVKRDWTQEEIERLDEAVRTEYHRANANNAATVDRISNLPDCEWKWERLQQLNDWKTIPTINHTALTLDDDLKSKVDKLVSSVPLAITEDGDSSSYTTKPPVLHWTADPLEGEVQLVLRLSFGLSGPDEPMFRQICRSLKPLAESTYEWIGGILLTSEPTRIHVQRFSDTIIEISSRICVDELEGSDCEYPMRLVWPYLAAALKAMVNSLREHSHMQYTISIIPFGSHFINPEMESRVFDLVVLASTALRYNKVAFRHDNKIYSINLHRLFPDGVHSSLFGLLSLQPPSPKASRPDSVIENSPLVSEPATPGGLSVTHNRGRRVSFGTIKLMTDGASPAANSDGANGASTNGVDEYVDTMLKVTMNELVHS</sequence>
<proteinExistence type="predicted"/>